<evidence type="ECO:0000313" key="3">
    <source>
        <dbReference type="Proteomes" id="UP001611415"/>
    </source>
</evidence>
<sequence length="87" mass="8893">MTPLDEPGHLLPGAVSSGDPLLAHGGGVLIRAGDVVIDALGVSGATTLVDHKIASTAAMSARVLIMSPSPPVPDEVGPRRLRRVERP</sequence>
<dbReference type="EMBL" id="JBIRYO010000015">
    <property type="protein sequence ID" value="MFI2476208.1"/>
    <property type="molecule type" value="Genomic_DNA"/>
</dbReference>
<dbReference type="SUPFAM" id="SSF143744">
    <property type="entry name" value="GlcG-like"/>
    <property type="match status" value="1"/>
</dbReference>
<dbReference type="InterPro" id="IPR038084">
    <property type="entry name" value="PduO/GlcC-like_sf"/>
</dbReference>
<evidence type="ECO:0000313" key="2">
    <source>
        <dbReference type="EMBL" id="MFI2476208.1"/>
    </source>
</evidence>
<dbReference type="InterPro" id="IPR005624">
    <property type="entry name" value="PduO/GlcC-like"/>
</dbReference>
<feature type="region of interest" description="Disordered" evidence="1">
    <location>
        <begin position="68"/>
        <end position="87"/>
    </location>
</feature>
<organism evidence="2 3">
    <name type="scientific">Nocardia xishanensis</name>
    <dbReference type="NCBI Taxonomy" id="238964"/>
    <lineage>
        <taxon>Bacteria</taxon>
        <taxon>Bacillati</taxon>
        <taxon>Actinomycetota</taxon>
        <taxon>Actinomycetes</taxon>
        <taxon>Mycobacteriales</taxon>
        <taxon>Nocardiaceae</taxon>
        <taxon>Nocardia</taxon>
    </lineage>
</organism>
<dbReference type="Gene3D" id="3.30.450.150">
    <property type="entry name" value="Haem-degrading domain"/>
    <property type="match status" value="1"/>
</dbReference>
<accession>A0ABW7X516</accession>
<dbReference type="Proteomes" id="UP001611415">
    <property type="component" value="Unassembled WGS sequence"/>
</dbReference>
<dbReference type="Pfam" id="PF03928">
    <property type="entry name" value="HbpS-like"/>
    <property type="match status" value="1"/>
</dbReference>
<evidence type="ECO:0000256" key="1">
    <source>
        <dbReference type="SAM" id="MobiDB-lite"/>
    </source>
</evidence>
<gene>
    <name evidence="2" type="ORF">ACH49W_22750</name>
</gene>
<proteinExistence type="predicted"/>
<protein>
    <submittedName>
        <fullName evidence="2">Heme-binding protein</fullName>
    </submittedName>
</protein>
<keyword evidence="3" id="KW-1185">Reference proteome</keyword>
<dbReference type="RefSeq" id="WP_397093541.1">
    <property type="nucleotide sequence ID" value="NZ_JBIRYO010000015.1"/>
</dbReference>
<name>A0ABW7X516_9NOCA</name>
<comment type="caution">
    <text evidence="2">The sequence shown here is derived from an EMBL/GenBank/DDBJ whole genome shotgun (WGS) entry which is preliminary data.</text>
</comment>
<reference evidence="2 3" key="1">
    <citation type="submission" date="2024-10" db="EMBL/GenBank/DDBJ databases">
        <title>The Natural Products Discovery Center: Release of the First 8490 Sequenced Strains for Exploring Actinobacteria Biosynthetic Diversity.</title>
        <authorList>
            <person name="Kalkreuter E."/>
            <person name="Kautsar S.A."/>
            <person name="Yang D."/>
            <person name="Bader C.D."/>
            <person name="Teijaro C.N."/>
            <person name="Fluegel L."/>
            <person name="Davis C.M."/>
            <person name="Simpson J.R."/>
            <person name="Lauterbach L."/>
            <person name="Steele A.D."/>
            <person name="Gui C."/>
            <person name="Meng S."/>
            <person name="Li G."/>
            <person name="Viehrig K."/>
            <person name="Ye F."/>
            <person name="Su P."/>
            <person name="Kiefer A.F."/>
            <person name="Nichols A."/>
            <person name="Cepeda A.J."/>
            <person name="Yan W."/>
            <person name="Fan B."/>
            <person name="Jiang Y."/>
            <person name="Adhikari A."/>
            <person name="Zheng C.-J."/>
            <person name="Schuster L."/>
            <person name="Cowan T.M."/>
            <person name="Smanski M.J."/>
            <person name="Chevrette M.G."/>
            <person name="De Carvalho L.P.S."/>
            <person name="Shen B."/>
        </authorList>
    </citation>
    <scope>NUCLEOTIDE SEQUENCE [LARGE SCALE GENOMIC DNA]</scope>
    <source>
        <strain evidence="2 3">NPDC019275</strain>
    </source>
</reference>